<proteinExistence type="predicted"/>
<accession>A0A481S1P1</accession>
<reference evidence="2" key="1">
    <citation type="submission" date="2019-02" db="EMBL/GenBank/DDBJ databases">
        <authorList>
            <person name="Montgomery M.T."/>
            <person name="Garlena R.A."/>
            <person name="Russell D.A."/>
            <person name="Pope W.H."/>
            <person name="Jacobs-Sera D."/>
            <person name="Hatfull G.F."/>
        </authorList>
    </citation>
    <scope>NUCLEOTIDE SEQUENCE [LARGE SCALE GENOMIC DNA]</scope>
</reference>
<keyword evidence="2" id="KW-1185">Reference proteome</keyword>
<protein>
    <submittedName>
        <fullName evidence="1">Uncharacterized protein</fullName>
    </submittedName>
</protein>
<dbReference type="GeneID" id="65119458"/>
<sequence length="170" mass="18084">MHGKTHILLSEHYTIKPSGTPGEFLWNGKPVDLVQPSNPVDFGSYADELTWILSVQGVTGSPTAWSLGAKFQYCQPNTSGYQYTGSRWFDLQAENVATNVVEGVGFYGGPNSAPVGGAFGVVAKFGDTVPVTVQRTIRNFGLRCRVALDLSISGGTEPGIKISLTAMAKG</sequence>
<evidence type="ECO:0000313" key="1">
    <source>
        <dbReference type="EMBL" id="QBG78425.1"/>
    </source>
</evidence>
<organism evidence="1 2">
    <name type="scientific">Gordonia phage Walrus</name>
    <dbReference type="NCBI Taxonomy" id="2517927"/>
    <lineage>
        <taxon>Viruses</taxon>
        <taxon>Duplodnaviria</taxon>
        <taxon>Heunggongvirae</taxon>
        <taxon>Uroviricota</taxon>
        <taxon>Caudoviricetes</taxon>
        <taxon>Jujuvirus</taxon>
        <taxon>Jujuvirus walrus</taxon>
    </lineage>
</organism>
<evidence type="ECO:0000313" key="2">
    <source>
        <dbReference type="Proteomes" id="UP000293379"/>
    </source>
</evidence>
<dbReference type="KEGG" id="vg:65119458"/>
<name>A0A481S1P1_9CAUD</name>
<gene>
    <name evidence="1" type="primary">34</name>
    <name evidence="1" type="ORF">PBI_WALRUS_34</name>
</gene>
<dbReference type="RefSeq" id="YP_010101684.1">
    <property type="nucleotide sequence ID" value="NC_055792.1"/>
</dbReference>
<dbReference type="Proteomes" id="UP000293379">
    <property type="component" value="Segment"/>
</dbReference>
<dbReference type="EMBL" id="MK501729">
    <property type="protein sequence ID" value="QBG78425.1"/>
    <property type="molecule type" value="Genomic_DNA"/>
</dbReference>